<sequence length="100" mass="11808">MIKVREDLFNRSRIKNYENTMIDVKERYSNLPSYSLRVKGITHTKVHAVKQIGLYDNIDDIITDALEVLIQSYNEEDAKKISDYELEFNEIKLKKANLKK</sequence>
<gene>
    <name evidence="1" type="ORF">DV961_02760</name>
</gene>
<name>A0A3D8YQ82_STAPS</name>
<protein>
    <submittedName>
        <fullName evidence="1">Uncharacterized protein</fullName>
    </submittedName>
</protein>
<evidence type="ECO:0000313" key="2">
    <source>
        <dbReference type="Proteomes" id="UP000256409"/>
    </source>
</evidence>
<comment type="caution">
    <text evidence="1">The sequence shown here is derived from an EMBL/GenBank/DDBJ whole genome shotgun (WGS) entry which is preliminary data.</text>
</comment>
<dbReference type="AlphaFoldDB" id="A0A3D8YQ82"/>
<reference evidence="2" key="1">
    <citation type="journal article" date="2018" name="Vet. Microbiol.">
        <title>Molecular epidemiology of methicillin-resistant staphylococci amongst veterinary personnel, personnel-owned pets, patients and the hospital environment of two companion animal veterinary hospitals.</title>
        <authorList>
            <person name="Worthing K.A."/>
            <person name="Brown J."/>
            <person name="Gerber L."/>
            <person name="Abraham S."/>
            <person name="Trott D."/>
            <person name="Norris J.M."/>
        </authorList>
    </citation>
    <scope>NUCLEOTIDE SEQUENCE [LARGE SCALE GENOMIC DNA]</scope>
    <source>
        <strain evidence="2">ST496-2</strain>
    </source>
</reference>
<accession>A0A3D8YQ82</accession>
<proteinExistence type="predicted"/>
<dbReference type="OrthoDB" id="2414558at2"/>
<organism evidence="1 2">
    <name type="scientific">Staphylococcus pseudintermedius</name>
    <dbReference type="NCBI Taxonomy" id="283734"/>
    <lineage>
        <taxon>Bacteria</taxon>
        <taxon>Bacillati</taxon>
        <taxon>Bacillota</taxon>
        <taxon>Bacilli</taxon>
        <taxon>Bacillales</taxon>
        <taxon>Staphylococcaceae</taxon>
        <taxon>Staphylococcus</taxon>
        <taxon>Staphylococcus intermedius group</taxon>
    </lineage>
</organism>
<dbReference type="Proteomes" id="UP000256409">
    <property type="component" value="Unassembled WGS sequence"/>
</dbReference>
<dbReference type="EMBL" id="QQPC01000012">
    <property type="protein sequence ID" value="REA83461.1"/>
    <property type="molecule type" value="Genomic_DNA"/>
</dbReference>
<evidence type="ECO:0000313" key="1">
    <source>
        <dbReference type="EMBL" id="REA83461.1"/>
    </source>
</evidence>